<proteinExistence type="predicted"/>
<reference evidence="1 2" key="1">
    <citation type="submission" date="2019-05" db="EMBL/GenBank/DDBJ databases">
        <title>Genomes sequences of two Nocardia cyriacigeorgica environmental isolates, type strains Nocardia asteroides ATCC 19247 and Nocardia cyriacigeorgica DSM 44484.</title>
        <authorList>
            <person name="Vautrin F."/>
            <person name="Bergeron E."/>
            <person name="Dubost A."/>
            <person name="Abrouk D."/>
            <person name="Rodriguez Nava V."/>
            <person name="Pujic P."/>
        </authorList>
    </citation>
    <scope>NUCLEOTIDE SEQUENCE [LARGE SCALE GENOMIC DNA]</scope>
    <source>
        <strain evidence="1 2">EML 1456</strain>
    </source>
</reference>
<dbReference type="OrthoDB" id="85893at1817"/>
<protein>
    <submittedName>
        <fullName evidence="1">Uncharacterized protein</fullName>
    </submittedName>
</protein>
<dbReference type="EMBL" id="VBUU01000005">
    <property type="protein sequence ID" value="TLG14408.1"/>
    <property type="molecule type" value="Genomic_DNA"/>
</dbReference>
<dbReference type="Proteomes" id="UP000308349">
    <property type="component" value="Unassembled WGS sequence"/>
</dbReference>
<dbReference type="RefSeq" id="WP_138455711.1">
    <property type="nucleotide sequence ID" value="NZ_VBUU01000005.1"/>
</dbReference>
<accession>A0A5R8PHV5</accession>
<sequence>MRIVVLTDAACGASTVVDANGTTWPAVWSGESPAKAGAEYDVELELNCPRITANPTSVDDGVGSTASGIRVCGSVSAIFDDGVLALDIGSATLLLDNDDVPGVYKVGDALCLEADSISIFPTGL</sequence>
<evidence type="ECO:0000313" key="1">
    <source>
        <dbReference type="EMBL" id="TLG14408.1"/>
    </source>
</evidence>
<comment type="caution">
    <text evidence="1">The sequence shown here is derived from an EMBL/GenBank/DDBJ whole genome shotgun (WGS) entry which is preliminary data.</text>
</comment>
<name>A0A5R8PHV5_9NOCA</name>
<evidence type="ECO:0000313" key="2">
    <source>
        <dbReference type="Proteomes" id="UP000308349"/>
    </source>
</evidence>
<gene>
    <name evidence="1" type="ORF">FEK35_08420</name>
</gene>
<dbReference type="AlphaFoldDB" id="A0A5R8PHV5"/>
<organism evidence="1 2">
    <name type="scientific">Nocardia cyriacigeorgica</name>
    <dbReference type="NCBI Taxonomy" id="135487"/>
    <lineage>
        <taxon>Bacteria</taxon>
        <taxon>Bacillati</taxon>
        <taxon>Actinomycetota</taxon>
        <taxon>Actinomycetes</taxon>
        <taxon>Mycobacteriales</taxon>
        <taxon>Nocardiaceae</taxon>
        <taxon>Nocardia</taxon>
    </lineage>
</organism>